<evidence type="ECO:0000256" key="7">
    <source>
        <dbReference type="SAM" id="Phobius"/>
    </source>
</evidence>
<gene>
    <name evidence="8" type="ORF">HNR12_002759</name>
</gene>
<dbReference type="InterPro" id="IPR036259">
    <property type="entry name" value="MFS_trans_sf"/>
</dbReference>
<dbReference type="EMBL" id="JACCFO010000001">
    <property type="protein sequence ID" value="NYI96482.1"/>
    <property type="molecule type" value="Genomic_DNA"/>
</dbReference>
<feature type="transmembrane region" description="Helical" evidence="7">
    <location>
        <begin position="226"/>
        <end position="248"/>
    </location>
</feature>
<keyword evidence="6 7" id="KW-0472">Membrane</keyword>
<dbReference type="GO" id="GO:0022857">
    <property type="term" value="F:transmembrane transporter activity"/>
    <property type="evidence" value="ECO:0007669"/>
    <property type="project" value="InterPro"/>
</dbReference>
<comment type="subcellular location">
    <subcellularLocation>
        <location evidence="1">Cell membrane</location>
        <topology evidence="1">Multi-pass membrane protein</topology>
    </subcellularLocation>
</comment>
<accession>A0A853BPY5</accession>
<keyword evidence="9" id="KW-1185">Reference proteome</keyword>
<evidence type="ECO:0000256" key="1">
    <source>
        <dbReference type="ARBA" id="ARBA00004651"/>
    </source>
</evidence>
<dbReference type="AlphaFoldDB" id="A0A853BPY5"/>
<protein>
    <submittedName>
        <fullName evidence="8">Putative MFS family arabinose efflux permease</fullName>
    </submittedName>
</protein>
<comment type="caution">
    <text evidence="8">The sequence shown here is derived from an EMBL/GenBank/DDBJ whole genome shotgun (WGS) entry which is preliminary data.</text>
</comment>
<dbReference type="SUPFAM" id="SSF103473">
    <property type="entry name" value="MFS general substrate transporter"/>
    <property type="match status" value="1"/>
</dbReference>
<feature type="transmembrane region" description="Helical" evidence="7">
    <location>
        <begin position="20"/>
        <end position="38"/>
    </location>
</feature>
<dbReference type="GO" id="GO:0005886">
    <property type="term" value="C:plasma membrane"/>
    <property type="evidence" value="ECO:0007669"/>
    <property type="project" value="UniProtKB-SubCell"/>
</dbReference>
<evidence type="ECO:0000256" key="3">
    <source>
        <dbReference type="ARBA" id="ARBA00022475"/>
    </source>
</evidence>
<dbReference type="InterPro" id="IPR011701">
    <property type="entry name" value="MFS"/>
</dbReference>
<evidence type="ECO:0000313" key="9">
    <source>
        <dbReference type="Proteomes" id="UP000575985"/>
    </source>
</evidence>
<evidence type="ECO:0000256" key="6">
    <source>
        <dbReference type="ARBA" id="ARBA00023136"/>
    </source>
</evidence>
<reference evidence="8 9" key="1">
    <citation type="submission" date="2020-07" db="EMBL/GenBank/DDBJ databases">
        <title>Sequencing the genomes of 1000 actinobacteria strains.</title>
        <authorList>
            <person name="Klenk H.-P."/>
        </authorList>
    </citation>
    <scope>NUCLEOTIDE SEQUENCE [LARGE SCALE GENOMIC DNA]</scope>
    <source>
        <strain evidence="8 9">DSM 45927</strain>
    </source>
</reference>
<evidence type="ECO:0000256" key="4">
    <source>
        <dbReference type="ARBA" id="ARBA00022692"/>
    </source>
</evidence>
<keyword evidence="3" id="KW-1003">Cell membrane</keyword>
<name>A0A853BPY5_9ACTN</name>
<dbReference type="RefSeq" id="WP_179767836.1">
    <property type="nucleotide sequence ID" value="NZ_JACCFO010000001.1"/>
</dbReference>
<feature type="transmembrane region" description="Helical" evidence="7">
    <location>
        <begin position="124"/>
        <end position="142"/>
    </location>
</feature>
<keyword evidence="4 7" id="KW-0812">Transmembrane</keyword>
<feature type="transmembrane region" description="Helical" evidence="7">
    <location>
        <begin position="98"/>
        <end position="117"/>
    </location>
</feature>
<sequence>MTLLVFGVVNTDRHPWSSPVTAATLAAAAVLLAAFVHVERTTTREPLLRWGLPANRSVAGANAFNLLVGAAMAAPFYFASLYLQRVLGTGPALTGVQFLPLALAVVAGSVLAVRLGYRCAPRTLMAAGAALTAAGFAWFGLISPDGAYATDVLGPSLAVGTGFGLCLGPMVSTATAGVAPHESGTASGLLNSSRQIGASLGLAVLGTAAQARTGGAASAEALNAGYALGLGLGAVLLGAAVLVALTVLPRTGAPPAAGADREEGVRGHG</sequence>
<dbReference type="Gene3D" id="1.20.1250.20">
    <property type="entry name" value="MFS general substrate transporter like domains"/>
    <property type="match status" value="1"/>
</dbReference>
<organism evidence="8 9">
    <name type="scientific">Streptomonospora nanhaiensis</name>
    <dbReference type="NCBI Taxonomy" id="1323731"/>
    <lineage>
        <taxon>Bacteria</taxon>
        <taxon>Bacillati</taxon>
        <taxon>Actinomycetota</taxon>
        <taxon>Actinomycetes</taxon>
        <taxon>Streptosporangiales</taxon>
        <taxon>Nocardiopsidaceae</taxon>
        <taxon>Streptomonospora</taxon>
    </lineage>
</organism>
<evidence type="ECO:0000256" key="5">
    <source>
        <dbReference type="ARBA" id="ARBA00022989"/>
    </source>
</evidence>
<dbReference type="Proteomes" id="UP000575985">
    <property type="component" value="Unassembled WGS sequence"/>
</dbReference>
<evidence type="ECO:0000313" key="8">
    <source>
        <dbReference type="EMBL" id="NYI96482.1"/>
    </source>
</evidence>
<feature type="transmembrane region" description="Helical" evidence="7">
    <location>
        <begin position="59"/>
        <end position="78"/>
    </location>
</feature>
<proteinExistence type="predicted"/>
<dbReference type="PANTHER" id="PTHR42718">
    <property type="entry name" value="MAJOR FACILITATOR SUPERFAMILY MULTIDRUG TRANSPORTER MFSC"/>
    <property type="match status" value="1"/>
</dbReference>
<dbReference type="Pfam" id="PF07690">
    <property type="entry name" value="MFS_1"/>
    <property type="match status" value="1"/>
</dbReference>
<dbReference type="PANTHER" id="PTHR42718:SF46">
    <property type="entry name" value="BLR6921 PROTEIN"/>
    <property type="match status" value="1"/>
</dbReference>
<evidence type="ECO:0000256" key="2">
    <source>
        <dbReference type="ARBA" id="ARBA00022448"/>
    </source>
</evidence>
<keyword evidence="2" id="KW-0813">Transport</keyword>
<keyword evidence="5 7" id="KW-1133">Transmembrane helix</keyword>